<accession>A0A0F9I673</accession>
<dbReference type="EMBL" id="LAZR01013214">
    <property type="protein sequence ID" value="KKM23012.1"/>
    <property type="molecule type" value="Genomic_DNA"/>
</dbReference>
<comment type="caution">
    <text evidence="1">The sequence shown here is derived from an EMBL/GenBank/DDBJ whole genome shotgun (WGS) entry which is preliminary data.</text>
</comment>
<evidence type="ECO:0000313" key="1">
    <source>
        <dbReference type="EMBL" id="KKM23012.1"/>
    </source>
</evidence>
<feature type="non-terminal residue" evidence="1">
    <location>
        <position position="1"/>
    </location>
</feature>
<protein>
    <submittedName>
        <fullName evidence="1">Uncharacterized protein</fullName>
    </submittedName>
</protein>
<organism evidence="1">
    <name type="scientific">marine sediment metagenome</name>
    <dbReference type="NCBI Taxonomy" id="412755"/>
    <lineage>
        <taxon>unclassified sequences</taxon>
        <taxon>metagenomes</taxon>
        <taxon>ecological metagenomes</taxon>
    </lineage>
</organism>
<proteinExistence type="predicted"/>
<gene>
    <name evidence="1" type="ORF">LCGC14_1619530</name>
</gene>
<name>A0A0F9I673_9ZZZZ</name>
<dbReference type="AlphaFoldDB" id="A0A0F9I673"/>
<reference evidence="1" key="1">
    <citation type="journal article" date="2015" name="Nature">
        <title>Complex archaea that bridge the gap between prokaryotes and eukaryotes.</title>
        <authorList>
            <person name="Spang A."/>
            <person name="Saw J.H."/>
            <person name="Jorgensen S.L."/>
            <person name="Zaremba-Niedzwiedzka K."/>
            <person name="Martijn J."/>
            <person name="Lind A.E."/>
            <person name="van Eijk R."/>
            <person name="Schleper C."/>
            <person name="Guy L."/>
            <person name="Ettema T.J."/>
        </authorList>
    </citation>
    <scope>NUCLEOTIDE SEQUENCE</scope>
</reference>
<sequence>SKQIRGDDYTKVRAVLDASAAALKKKRDAADDEVEKRYYGAAYRDALGKSLVWRNLRDSKVSMADGSGTTVGQFVSEKIRNWEGTSFSAVMENLVKQTGTDTDALINQLSGIYTYEKLDIPEDITDKRERELLTFMNSILK</sequence>